<dbReference type="eggNOG" id="KOG2317">
    <property type="taxonomic scope" value="Eukaryota"/>
</dbReference>
<dbReference type="CDD" id="cd00448">
    <property type="entry name" value="YjgF_YER057c_UK114_family"/>
    <property type="match status" value="1"/>
</dbReference>
<dbReference type="GO" id="GO:0019239">
    <property type="term" value="F:deaminase activity"/>
    <property type="evidence" value="ECO:0007669"/>
    <property type="project" value="TreeGrafter"/>
</dbReference>
<dbReference type="GO" id="GO:0005829">
    <property type="term" value="C:cytosol"/>
    <property type="evidence" value="ECO:0007669"/>
    <property type="project" value="TreeGrafter"/>
</dbReference>
<organism evidence="2 3">
    <name type="scientific">Pestalotiopsis fici (strain W106-1 / CGMCC3.15140)</name>
    <dbReference type="NCBI Taxonomy" id="1229662"/>
    <lineage>
        <taxon>Eukaryota</taxon>
        <taxon>Fungi</taxon>
        <taxon>Dikarya</taxon>
        <taxon>Ascomycota</taxon>
        <taxon>Pezizomycotina</taxon>
        <taxon>Sordariomycetes</taxon>
        <taxon>Xylariomycetidae</taxon>
        <taxon>Amphisphaeriales</taxon>
        <taxon>Sporocadaceae</taxon>
        <taxon>Pestalotiopsis</taxon>
    </lineage>
</organism>
<evidence type="ECO:0000256" key="1">
    <source>
        <dbReference type="ARBA" id="ARBA00010552"/>
    </source>
</evidence>
<dbReference type="EMBL" id="KI912121">
    <property type="protein sequence ID" value="ETS73760.1"/>
    <property type="molecule type" value="Genomic_DNA"/>
</dbReference>
<dbReference type="InterPro" id="IPR035959">
    <property type="entry name" value="RutC-like_sf"/>
</dbReference>
<accession>W3WIM4</accession>
<keyword evidence="3" id="KW-1185">Reference proteome</keyword>
<dbReference type="InterPro" id="IPR006175">
    <property type="entry name" value="YjgF/YER057c/UK114"/>
</dbReference>
<sequence length="109" mass="12066">MASIERVHTDKAPKPLPQFSQAVKYNGMVYCSGNIGFDPASFKLVEGGVKEETRRALQNLSAVLEEAGSSLKNVVKVNIFLTTMDNFATMNEAYDEFFTQDVKPVSVQE</sequence>
<dbReference type="NCBIfam" id="TIGR00004">
    <property type="entry name" value="Rid family detoxifying hydrolase"/>
    <property type="match status" value="1"/>
</dbReference>
<dbReference type="PANTHER" id="PTHR11803:SF42">
    <property type="entry name" value="MMF1"/>
    <property type="match status" value="1"/>
</dbReference>
<comment type="similarity">
    <text evidence="1">Belongs to the RutC family.</text>
</comment>
<dbReference type="KEGG" id="pfy:PFICI_14706"/>
<dbReference type="InParanoid" id="W3WIM4"/>
<dbReference type="InterPro" id="IPR006056">
    <property type="entry name" value="RidA"/>
</dbReference>
<proteinExistence type="inferred from homology"/>
<dbReference type="AlphaFoldDB" id="W3WIM4"/>
<dbReference type="OMA" id="VKTNVFI"/>
<dbReference type="Gene3D" id="3.30.1330.40">
    <property type="entry name" value="RutC-like"/>
    <property type="match status" value="1"/>
</dbReference>
<dbReference type="RefSeq" id="XP_007841478.1">
    <property type="nucleotide sequence ID" value="XM_007843287.1"/>
</dbReference>
<dbReference type="Pfam" id="PF01042">
    <property type="entry name" value="Ribonuc_L-PSP"/>
    <property type="match status" value="1"/>
</dbReference>
<evidence type="ECO:0000313" key="2">
    <source>
        <dbReference type="EMBL" id="ETS73760.1"/>
    </source>
</evidence>
<dbReference type="GO" id="GO:0005739">
    <property type="term" value="C:mitochondrion"/>
    <property type="evidence" value="ECO:0007669"/>
    <property type="project" value="TreeGrafter"/>
</dbReference>
<reference evidence="3" key="1">
    <citation type="journal article" date="2015" name="BMC Genomics">
        <title>Genomic and transcriptomic analysis of the endophytic fungus Pestalotiopsis fici reveals its lifestyle and high potential for synthesis of natural products.</title>
        <authorList>
            <person name="Wang X."/>
            <person name="Zhang X."/>
            <person name="Liu L."/>
            <person name="Xiang M."/>
            <person name="Wang W."/>
            <person name="Sun X."/>
            <person name="Che Y."/>
            <person name="Guo L."/>
            <person name="Liu G."/>
            <person name="Guo L."/>
            <person name="Wang C."/>
            <person name="Yin W.B."/>
            <person name="Stadler M."/>
            <person name="Zhang X."/>
            <person name="Liu X."/>
        </authorList>
    </citation>
    <scope>NUCLEOTIDE SEQUENCE [LARGE SCALE GENOMIC DNA]</scope>
    <source>
        <strain evidence="3">W106-1 / CGMCC3.15140</strain>
    </source>
</reference>
<dbReference type="HOGENOM" id="CLU_100715_7_2_1"/>
<dbReference type="PANTHER" id="PTHR11803">
    <property type="entry name" value="2-IMINOBUTANOATE/2-IMINOPROPANOATE DEAMINASE RIDA"/>
    <property type="match status" value="1"/>
</dbReference>
<dbReference type="Proteomes" id="UP000030651">
    <property type="component" value="Unassembled WGS sequence"/>
</dbReference>
<gene>
    <name evidence="2" type="ORF">PFICI_14706</name>
</gene>
<dbReference type="OrthoDB" id="309640at2759"/>
<dbReference type="FunFam" id="3.30.1330.40:FF:000001">
    <property type="entry name" value="L-PSP family endoribonuclease"/>
    <property type="match status" value="1"/>
</dbReference>
<name>W3WIM4_PESFW</name>
<protein>
    <submittedName>
        <fullName evidence="2">RutC family protein</fullName>
    </submittedName>
</protein>
<dbReference type="GeneID" id="19279719"/>
<evidence type="ECO:0000313" key="3">
    <source>
        <dbReference type="Proteomes" id="UP000030651"/>
    </source>
</evidence>
<dbReference type="SUPFAM" id="SSF55298">
    <property type="entry name" value="YjgF-like"/>
    <property type="match status" value="1"/>
</dbReference>